<organism evidence="1 2">
    <name type="scientific">Alteromonas pelagimontana</name>
    <dbReference type="NCBI Taxonomy" id="1858656"/>
    <lineage>
        <taxon>Bacteria</taxon>
        <taxon>Pseudomonadati</taxon>
        <taxon>Pseudomonadota</taxon>
        <taxon>Gammaproteobacteria</taxon>
        <taxon>Alteromonadales</taxon>
        <taxon>Alteromonadaceae</taxon>
        <taxon>Alteromonas/Salinimonas group</taxon>
        <taxon>Alteromonas</taxon>
    </lineage>
</organism>
<evidence type="ECO:0000313" key="1">
    <source>
        <dbReference type="EMBL" id="QJR80177.1"/>
    </source>
</evidence>
<dbReference type="GO" id="GO:0016788">
    <property type="term" value="F:hydrolase activity, acting on ester bonds"/>
    <property type="evidence" value="ECO:0007669"/>
    <property type="project" value="UniProtKB-ARBA"/>
</dbReference>
<dbReference type="SUPFAM" id="SSF52266">
    <property type="entry name" value="SGNH hydrolase"/>
    <property type="match status" value="1"/>
</dbReference>
<dbReference type="KEGG" id="apel:CA267_004990"/>
<dbReference type="OrthoDB" id="9792428at2"/>
<protein>
    <recommendedName>
        <fullName evidence="3">SGNH/GDSL hydrolase family protein</fullName>
    </recommendedName>
</protein>
<sequence length="254" mass="28356">MKHVLYNPLRWVTLVVWLWASMLSAALANSQPLVTHIEKPTSVLFIGNSFTYFNGGIEHHMVELARMTAPKLNPVVHRQTFPGETLQGHVEKQGSQDVIKAFPWSTVVIQGYSNRPLADNARFERYARDLVSTIEAQQAQPVFFMTWAYNGKPEMTAPLHDAYLDIANETKAFVVPVGPAFEKALQAQPELNLYADDKHANLAGTYLAACVFYAAFFENSPVGNPYHAGLGAEKALFLQQVAQKTVQEFYGPSR</sequence>
<dbReference type="EMBL" id="CP052766">
    <property type="protein sequence ID" value="QJR80177.1"/>
    <property type="molecule type" value="Genomic_DNA"/>
</dbReference>
<evidence type="ECO:0000313" key="2">
    <source>
        <dbReference type="Proteomes" id="UP000219285"/>
    </source>
</evidence>
<gene>
    <name evidence="1" type="ORF">CA267_004990</name>
</gene>
<dbReference type="Proteomes" id="UP000219285">
    <property type="component" value="Chromosome"/>
</dbReference>
<dbReference type="InterPro" id="IPR036514">
    <property type="entry name" value="SGNH_hydro_sf"/>
</dbReference>
<dbReference type="RefSeq" id="WP_083638317.1">
    <property type="nucleotide sequence ID" value="NZ_CP052766.1"/>
</dbReference>
<dbReference type="Gene3D" id="3.40.50.1110">
    <property type="entry name" value="SGNH hydrolase"/>
    <property type="match status" value="1"/>
</dbReference>
<name>A0A6M4MAW8_9ALTE</name>
<accession>A0A6M4MAW8</accession>
<keyword evidence="2" id="KW-1185">Reference proteome</keyword>
<evidence type="ECO:0008006" key="3">
    <source>
        <dbReference type="Google" id="ProtNLM"/>
    </source>
</evidence>
<reference evidence="1 2" key="2">
    <citation type="submission" date="2020-04" db="EMBL/GenBank/DDBJ databases">
        <title>Complete genome sequence of Alteromonas pelagimontana 5.12T.</title>
        <authorList>
            <person name="Sinha R.K."/>
            <person name="Krishnan K.P."/>
            <person name="Kurian J.P."/>
        </authorList>
    </citation>
    <scope>NUCLEOTIDE SEQUENCE [LARGE SCALE GENOMIC DNA]</scope>
    <source>
        <strain evidence="1 2">5.12</strain>
    </source>
</reference>
<reference evidence="2" key="1">
    <citation type="submission" date="2014-12" db="EMBL/GenBank/DDBJ databases">
        <title>Complete genome sequence of a multi-drug resistant Klebsiella pneumoniae.</title>
        <authorList>
            <person name="Hua X."/>
            <person name="Chen Q."/>
            <person name="Li X."/>
            <person name="Feng Y."/>
            <person name="Ruan Z."/>
            <person name="Yu Y."/>
        </authorList>
    </citation>
    <scope>NUCLEOTIDE SEQUENCE [LARGE SCALE GENOMIC DNA]</scope>
    <source>
        <strain evidence="2">5.12</strain>
    </source>
</reference>
<dbReference type="AlphaFoldDB" id="A0A6M4MAW8"/>
<proteinExistence type="predicted"/>